<sequence length="136" mass="15724">MNQQTELEVFFDGACPLCRKEINMIRRLDRRHRILFTDIAEPEFDIEIYGKTMNQLMEGIHARLPDGTWVTGVEVFRRLYSAIGFGWLVVPTRLPGVSHFLDLAYHVFAKNRLKLTGRCQNTAACEIPDQIKEARS</sequence>
<dbReference type="GO" id="GO:0015035">
    <property type="term" value="F:protein-disulfide reductase activity"/>
    <property type="evidence" value="ECO:0007669"/>
    <property type="project" value="InterPro"/>
</dbReference>
<dbReference type="InterPro" id="IPR007263">
    <property type="entry name" value="DCC1-like"/>
</dbReference>
<dbReference type="InterPro" id="IPR044691">
    <property type="entry name" value="DCC1_Trx"/>
</dbReference>
<keyword evidence="2" id="KW-1185">Reference proteome</keyword>
<dbReference type="PANTHER" id="PTHR34290">
    <property type="entry name" value="SI:CH73-390P7.2"/>
    <property type="match status" value="1"/>
</dbReference>
<evidence type="ECO:0000313" key="2">
    <source>
        <dbReference type="Proteomes" id="UP000318313"/>
    </source>
</evidence>
<dbReference type="PANTHER" id="PTHR34290:SF2">
    <property type="entry name" value="OS04G0668800 PROTEIN"/>
    <property type="match status" value="1"/>
</dbReference>
<dbReference type="AlphaFoldDB" id="A0A518IA85"/>
<gene>
    <name evidence="1" type="ORF">Enr17x_20240</name>
</gene>
<dbReference type="Pfam" id="PF04134">
    <property type="entry name" value="DCC1-like"/>
    <property type="match status" value="1"/>
</dbReference>
<accession>A0A518IA85</accession>
<organism evidence="1 2">
    <name type="scientific">Gimesia fumaroli</name>
    <dbReference type="NCBI Taxonomy" id="2527976"/>
    <lineage>
        <taxon>Bacteria</taxon>
        <taxon>Pseudomonadati</taxon>
        <taxon>Planctomycetota</taxon>
        <taxon>Planctomycetia</taxon>
        <taxon>Planctomycetales</taxon>
        <taxon>Planctomycetaceae</taxon>
        <taxon>Gimesia</taxon>
    </lineage>
</organism>
<name>A0A518IA85_9PLAN</name>
<dbReference type="RefSeq" id="WP_145308180.1">
    <property type="nucleotide sequence ID" value="NZ_CP037452.1"/>
</dbReference>
<evidence type="ECO:0000313" key="1">
    <source>
        <dbReference type="EMBL" id="QDV49998.1"/>
    </source>
</evidence>
<dbReference type="OrthoDB" id="1260738at2"/>
<dbReference type="Proteomes" id="UP000318313">
    <property type="component" value="Chromosome"/>
</dbReference>
<dbReference type="KEGG" id="gfm:Enr17x_20240"/>
<proteinExistence type="predicted"/>
<evidence type="ECO:0008006" key="3">
    <source>
        <dbReference type="Google" id="ProtNLM"/>
    </source>
</evidence>
<reference evidence="1 2" key="1">
    <citation type="submission" date="2019-03" db="EMBL/GenBank/DDBJ databases">
        <title>Deep-cultivation of Planctomycetes and their phenomic and genomic characterization uncovers novel biology.</title>
        <authorList>
            <person name="Wiegand S."/>
            <person name="Jogler M."/>
            <person name="Boedeker C."/>
            <person name="Pinto D."/>
            <person name="Vollmers J."/>
            <person name="Rivas-Marin E."/>
            <person name="Kohn T."/>
            <person name="Peeters S.H."/>
            <person name="Heuer A."/>
            <person name="Rast P."/>
            <person name="Oberbeckmann S."/>
            <person name="Bunk B."/>
            <person name="Jeske O."/>
            <person name="Meyerdierks A."/>
            <person name="Storesund J.E."/>
            <person name="Kallscheuer N."/>
            <person name="Luecker S."/>
            <person name="Lage O.M."/>
            <person name="Pohl T."/>
            <person name="Merkel B.J."/>
            <person name="Hornburger P."/>
            <person name="Mueller R.-W."/>
            <person name="Bruemmer F."/>
            <person name="Labrenz M."/>
            <person name="Spormann A.M."/>
            <person name="Op den Camp H."/>
            <person name="Overmann J."/>
            <person name="Amann R."/>
            <person name="Jetten M.S.M."/>
            <person name="Mascher T."/>
            <person name="Medema M.H."/>
            <person name="Devos D.P."/>
            <person name="Kaster A.-K."/>
            <person name="Ovreas L."/>
            <person name="Rohde M."/>
            <person name="Galperin M.Y."/>
            <person name="Jogler C."/>
        </authorList>
    </citation>
    <scope>NUCLEOTIDE SEQUENCE [LARGE SCALE GENOMIC DNA]</scope>
    <source>
        <strain evidence="1 2">Enr17</strain>
    </source>
</reference>
<dbReference type="EMBL" id="CP037452">
    <property type="protein sequence ID" value="QDV49998.1"/>
    <property type="molecule type" value="Genomic_DNA"/>
</dbReference>
<protein>
    <recommendedName>
        <fullName evidence="3">Thiol-disulfide oxidoreductase</fullName>
    </recommendedName>
</protein>